<dbReference type="STRING" id="1817722.A2703_00245"/>
<proteinExistence type="predicted"/>
<dbReference type="Proteomes" id="UP000177979">
    <property type="component" value="Unassembled WGS sequence"/>
</dbReference>
<evidence type="ECO:0000313" key="2">
    <source>
        <dbReference type="Proteomes" id="UP000177979"/>
    </source>
</evidence>
<accession>A0A1F5EYE5</accession>
<protein>
    <submittedName>
        <fullName evidence="1">Uncharacterized protein</fullName>
    </submittedName>
</protein>
<name>A0A1F5EYE5_9BACT</name>
<reference evidence="1 2" key="1">
    <citation type="journal article" date="2016" name="Nat. Commun.">
        <title>Thousands of microbial genomes shed light on interconnected biogeochemical processes in an aquifer system.</title>
        <authorList>
            <person name="Anantharaman K."/>
            <person name="Brown C.T."/>
            <person name="Hug L.A."/>
            <person name="Sharon I."/>
            <person name="Castelle C.J."/>
            <person name="Probst A.J."/>
            <person name="Thomas B.C."/>
            <person name="Singh A."/>
            <person name="Wilkins M.J."/>
            <person name="Karaoz U."/>
            <person name="Brodie E.L."/>
            <person name="Williams K.H."/>
            <person name="Hubbard S.S."/>
            <person name="Banfield J.F."/>
        </authorList>
    </citation>
    <scope>NUCLEOTIDE SEQUENCE [LARGE SCALE GENOMIC DNA]</scope>
</reference>
<comment type="caution">
    <text evidence="1">The sequence shown here is derived from an EMBL/GenBank/DDBJ whole genome shotgun (WGS) entry which is preliminary data.</text>
</comment>
<gene>
    <name evidence="1" type="ORF">A2703_00245</name>
</gene>
<organism evidence="1 2">
    <name type="scientific">Candidatus Collierbacteria bacterium RIFCSPHIGHO2_01_FULL_50_25</name>
    <dbReference type="NCBI Taxonomy" id="1817722"/>
    <lineage>
        <taxon>Bacteria</taxon>
        <taxon>Candidatus Collieribacteriota</taxon>
    </lineage>
</organism>
<sequence>MNFINKLYQLSRPIVAIGLIAVLAIVIFPIKTVQAADMSGSGYIIKMGTINIVSGTVGNSSVKLSTTVGQTVSGEFETTGYRLRSGFQHTATSEPFSFSLGTDAISLGSLIASTFGGANTTLTVGGAGVHGYSVKAIEDHSLQIGESQSTIPDTVCDPKEKCTPNRASPWTSTISYGFGYNMSGDDVDQNDFTDSTYFRPFANNQSNQVPVTLMGKPGRTEKATATITFQANISPTQGNGTYENSIQFIALPSY</sequence>
<evidence type="ECO:0000313" key="1">
    <source>
        <dbReference type="EMBL" id="OGD72397.1"/>
    </source>
</evidence>
<dbReference type="AlphaFoldDB" id="A0A1F5EYE5"/>
<dbReference type="EMBL" id="MFAG01000004">
    <property type="protein sequence ID" value="OGD72397.1"/>
    <property type="molecule type" value="Genomic_DNA"/>
</dbReference>